<dbReference type="PANTHER" id="PTHR12673">
    <property type="entry name" value="FACIOGENITAL DYSPLASIA PROTEIN"/>
    <property type="match status" value="1"/>
</dbReference>
<evidence type="ECO:0000259" key="3">
    <source>
        <dbReference type="PROSITE" id="PS50010"/>
    </source>
</evidence>
<feature type="compositionally biased region" description="Pro residues" evidence="2">
    <location>
        <begin position="1207"/>
        <end position="1216"/>
    </location>
</feature>
<feature type="compositionally biased region" description="Acidic residues" evidence="2">
    <location>
        <begin position="1161"/>
        <end position="1170"/>
    </location>
</feature>
<dbReference type="GO" id="GO:0005737">
    <property type="term" value="C:cytoplasm"/>
    <property type="evidence" value="ECO:0007669"/>
    <property type="project" value="TreeGrafter"/>
</dbReference>
<feature type="compositionally biased region" description="Polar residues" evidence="2">
    <location>
        <begin position="1237"/>
        <end position="1248"/>
    </location>
</feature>
<sequence>MSAAQALAEKSKNEFKNLYIKSVKDIKHPLDLLASSSIPGGASLADDFMMNQEPPLLNTAEDQSLDKFIDYAEKIDRYISVQLEKEFTRREADAMQIEAHAKAEVKAANDSLRKIKVKLEKEQSKFDGDDHPQDILKAKRTKAGTLMRTVQKLFEKMTKSENEDPDQEGAVAADEDLYAEFFKESDDILKKTDCHNMTKDFDSQDNISFAPLHDTLSWYRSFLMSLKGFIAQIKAETELVGKYKQARDKGKCALCRRKVNDDDQKKKLDKQISKLEKSKEYEHEINLYIAQCENEIQSLVELENGAFRIWVDSTKIIQEVAADKEKCMQEQAQIDEDKEKASADLEKIRSAKNKIKEIQIYSKRLADLATDAKNKMQSFERMQQRYPSSLSNISSSKSTAKTVNEAITNINNIRNQQTTNAERKATLHAQRAMAERERNEAQSKINQKREEYNQNRINLDKAIDLDSRRTQVQKQAEELSNPTDNSKAKERELKNAADEAEIKRQDVIKEHGLKCEEVQKKVYAAQHELDKFANLKEAAIQAKKESDSIAEKINDLNKTRAELAREVKSVEKEIKSVDECMQVAGVSDETRAKLRNKVNTTGEYRKLRNDINQRKVHIDQENEELILLASKVEKEIKKYEKVAHKYDFNKKQINDDDDDDDGDGTTNGLSNDVAVRNEIDHDGNQRKVQNDDDIQTGENRSSLNIQDQDTNFTGDEKNKRSPPAPPPKSATTNENIAHRMKIFEEILETETNYVRDLGVICHSFLIPIEKRELLKRDEIDKVFGNVSELRRIHEELLAKLRAAHRRHNDVVFAGKSSAQVAATDLARVHAHIFAEMIPFLRAYTVYCSTYTKAVELVRQLSSNESGTKNTKFSKFLQISVQSPQCRGLDLASFLIKPPQRLCKYPLFFRDLLKHMGNSAADRESANLISKTLDAVQDVTNAVNQNMASSGSQARVFEIFKNELDSHESVADLVSPTRRFLLEGIVDFASHDKAPKRHQFYLFNDLLLLATPRRGITGADVPNKFKIKHRFALVDVAITDAPACISLNDNDHNFLIRFEDQGGGSNSVHWGSHTTSATTTDSGLPSNNTNATNTTGRPARADFLLWCDDASQCERIRNTIQQACYDIRVLHEDIQNRRKSVLPIHHANTSSSVKQHTGIEPDASDNEDNDEQNSTTSQRWHGTAHLDLPNHSALDTVSQSSSNSRPPNSKPPPPPPQKKTTIPAPAIRPPPPADDAQRSVTKVTRMTEM</sequence>
<dbReference type="InterPro" id="IPR035899">
    <property type="entry name" value="DBL_dom_sf"/>
</dbReference>
<dbReference type="PROSITE" id="PS50010">
    <property type="entry name" value="DH_2"/>
    <property type="match status" value="1"/>
</dbReference>
<reference evidence="4" key="1">
    <citation type="submission" date="2021-01" db="EMBL/GenBank/DDBJ databases">
        <authorList>
            <person name="Corre E."/>
            <person name="Pelletier E."/>
            <person name="Niang G."/>
            <person name="Scheremetjew M."/>
            <person name="Finn R."/>
            <person name="Kale V."/>
            <person name="Holt S."/>
            <person name="Cochrane G."/>
            <person name="Meng A."/>
            <person name="Brown T."/>
            <person name="Cohen L."/>
        </authorList>
    </citation>
    <scope>NUCLEOTIDE SEQUENCE</scope>
    <source>
        <strain evidence="4">CCMP1510</strain>
    </source>
</reference>
<feature type="compositionally biased region" description="Polar residues" evidence="2">
    <location>
        <begin position="470"/>
        <end position="485"/>
    </location>
</feature>
<evidence type="ECO:0000313" key="4">
    <source>
        <dbReference type="EMBL" id="CAE0368153.1"/>
    </source>
</evidence>
<dbReference type="PANTHER" id="PTHR12673:SF159">
    <property type="entry name" value="LD03170P"/>
    <property type="match status" value="1"/>
</dbReference>
<dbReference type="Gene3D" id="2.30.29.30">
    <property type="entry name" value="Pleckstrin-homology domain (PH domain)/Phosphotyrosine-binding domain (PTB)"/>
    <property type="match status" value="1"/>
</dbReference>
<dbReference type="InterPro" id="IPR051092">
    <property type="entry name" value="FYVE_RhoGEF_PH"/>
</dbReference>
<protein>
    <recommendedName>
        <fullName evidence="3">DH domain-containing protein</fullName>
    </recommendedName>
</protein>
<dbReference type="GO" id="GO:0005085">
    <property type="term" value="F:guanyl-nucleotide exchange factor activity"/>
    <property type="evidence" value="ECO:0007669"/>
    <property type="project" value="InterPro"/>
</dbReference>
<proteinExistence type="predicted"/>
<accession>A0A7S3JZS3</accession>
<feature type="coiled-coil region" evidence="1">
    <location>
        <begin position="604"/>
        <end position="642"/>
    </location>
</feature>
<dbReference type="Gene3D" id="1.20.900.10">
    <property type="entry name" value="Dbl homology (DH) domain"/>
    <property type="match status" value="1"/>
</dbReference>
<feature type="compositionally biased region" description="Low complexity" evidence="2">
    <location>
        <begin position="1197"/>
        <end position="1206"/>
    </location>
</feature>
<evidence type="ECO:0000256" key="2">
    <source>
        <dbReference type="SAM" id="MobiDB-lite"/>
    </source>
</evidence>
<feature type="region of interest" description="Disordered" evidence="2">
    <location>
        <begin position="1144"/>
        <end position="1178"/>
    </location>
</feature>
<gene>
    <name evidence="4" type="ORF">ALAG00032_LOCUS8915</name>
</gene>
<name>A0A7S3JZS3_9STRA</name>
<dbReference type="SMART" id="SM00325">
    <property type="entry name" value="RhoGEF"/>
    <property type="match status" value="1"/>
</dbReference>
<dbReference type="EMBL" id="HBIJ01013152">
    <property type="protein sequence ID" value="CAE0368153.1"/>
    <property type="molecule type" value="Transcribed_RNA"/>
</dbReference>
<feature type="coiled-coil region" evidence="1">
    <location>
        <begin position="546"/>
        <end position="580"/>
    </location>
</feature>
<feature type="compositionally biased region" description="Polar residues" evidence="2">
    <location>
        <begin position="696"/>
        <end position="713"/>
    </location>
</feature>
<feature type="compositionally biased region" description="Basic and acidic residues" evidence="2">
    <location>
        <begin position="675"/>
        <end position="690"/>
    </location>
</feature>
<keyword evidence="1" id="KW-0175">Coiled coil</keyword>
<dbReference type="CDD" id="cd00160">
    <property type="entry name" value="RhoGEF"/>
    <property type="match status" value="1"/>
</dbReference>
<feature type="domain" description="DH" evidence="3">
    <location>
        <begin position="738"/>
        <end position="945"/>
    </location>
</feature>
<feature type="region of interest" description="Disordered" evidence="2">
    <location>
        <begin position="1066"/>
        <end position="1094"/>
    </location>
</feature>
<dbReference type="InterPro" id="IPR000219">
    <property type="entry name" value="DH_dom"/>
</dbReference>
<evidence type="ECO:0000256" key="1">
    <source>
        <dbReference type="SAM" id="Coils"/>
    </source>
</evidence>
<feature type="coiled-coil region" evidence="1">
    <location>
        <begin position="424"/>
        <end position="458"/>
    </location>
</feature>
<dbReference type="AlphaFoldDB" id="A0A7S3JZS3"/>
<feature type="region of interest" description="Disordered" evidence="2">
    <location>
        <begin position="1193"/>
        <end position="1248"/>
    </location>
</feature>
<organism evidence="4">
    <name type="scientific">Aureoumbra lagunensis</name>
    <dbReference type="NCBI Taxonomy" id="44058"/>
    <lineage>
        <taxon>Eukaryota</taxon>
        <taxon>Sar</taxon>
        <taxon>Stramenopiles</taxon>
        <taxon>Ochrophyta</taxon>
        <taxon>Pelagophyceae</taxon>
        <taxon>Pelagomonadales</taxon>
        <taxon>Aureoumbra</taxon>
    </lineage>
</organism>
<feature type="region of interest" description="Disordered" evidence="2">
    <location>
        <begin position="464"/>
        <end position="491"/>
    </location>
</feature>
<dbReference type="SUPFAM" id="SSF48065">
    <property type="entry name" value="DBL homology domain (DH-domain)"/>
    <property type="match status" value="1"/>
</dbReference>
<dbReference type="SUPFAM" id="SSF50729">
    <property type="entry name" value="PH domain-like"/>
    <property type="match status" value="1"/>
</dbReference>
<feature type="region of interest" description="Disordered" evidence="2">
    <location>
        <begin position="651"/>
        <end position="735"/>
    </location>
</feature>
<dbReference type="Pfam" id="PF00621">
    <property type="entry name" value="RhoGEF"/>
    <property type="match status" value="1"/>
</dbReference>
<dbReference type="InterPro" id="IPR011993">
    <property type="entry name" value="PH-like_dom_sf"/>
</dbReference>